<accession>A0AAW3WGF1</accession>
<feature type="domain" description="IPT/TIG" evidence="1">
    <location>
        <begin position="193"/>
        <end position="277"/>
    </location>
</feature>
<dbReference type="AlphaFoldDB" id="A0AAW3WGF1"/>
<dbReference type="EMBL" id="JABAGV010000193">
    <property type="protein sequence ID" value="MBC2478061.1"/>
    <property type="molecule type" value="Genomic_DNA"/>
</dbReference>
<feature type="non-terminal residue" evidence="2">
    <location>
        <position position="317"/>
    </location>
</feature>
<name>A0AAW3WGF1_CLOBE</name>
<comment type="caution">
    <text evidence="2">The sequence shown here is derived from an EMBL/GenBank/DDBJ whole genome shotgun (WGS) entry which is preliminary data.</text>
</comment>
<gene>
    <name evidence="2" type="ORF">HGI39_25985</name>
</gene>
<dbReference type="InterPro" id="IPR014756">
    <property type="entry name" value="Ig_E-set"/>
</dbReference>
<reference evidence="2" key="1">
    <citation type="submission" date="2020-04" db="EMBL/GenBank/DDBJ databases">
        <authorList>
            <person name="Brown S."/>
        </authorList>
    </citation>
    <scope>NUCLEOTIDE SEQUENCE</scope>
    <source>
        <strain evidence="2">DJ015</strain>
    </source>
</reference>
<dbReference type="Pfam" id="PF13290">
    <property type="entry name" value="CHB_HEX_C_1"/>
    <property type="match status" value="1"/>
</dbReference>
<dbReference type="Gene3D" id="2.60.40.10">
    <property type="entry name" value="Immunoglobulins"/>
    <property type="match status" value="1"/>
</dbReference>
<protein>
    <recommendedName>
        <fullName evidence="1">IPT/TIG domain-containing protein</fullName>
    </recommendedName>
</protein>
<organism evidence="2 3">
    <name type="scientific">Clostridium beijerinckii</name>
    <name type="common">Clostridium MP</name>
    <dbReference type="NCBI Taxonomy" id="1520"/>
    <lineage>
        <taxon>Bacteria</taxon>
        <taxon>Bacillati</taxon>
        <taxon>Bacillota</taxon>
        <taxon>Clostridia</taxon>
        <taxon>Eubacteriales</taxon>
        <taxon>Clostridiaceae</taxon>
        <taxon>Clostridium</taxon>
    </lineage>
</organism>
<proteinExistence type="predicted"/>
<evidence type="ECO:0000313" key="3">
    <source>
        <dbReference type="Proteomes" id="UP001194098"/>
    </source>
</evidence>
<evidence type="ECO:0000259" key="1">
    <source>
        <dbReference type="SMART" id="SM00429"/>
    </source>
</evidence>
<dbReference type="Pfam" id="PF01833">
    <property type="entry name" value="TIG"/>
    <property type="match status" value="1"/>
</dbReference>
<evidence type="ECO:0000313" key="2">
    <source>
        <dbReference type="EMBL" id="MBC2478061.1"/>
    </source>
</evidence>
<dbReference type="InterPro" id="IPR059177">
    <property type="entry name" value="GH29D-like_dom"/>
</dbReference>
<dbReference type="SMART" id="SM00429">
    <property type="entry name" value="IPT"/>
    <property type="match status" value="1"/>
</dbReference>
<dbReference type="InterPro" id="IPR002909">
    <property type="entry name" value="IPT_dom"/>
</dbReference>
<reference evidence="2" key="2">
    <citation type="journal article" date="2022" name="Nat. Biotechnol.">
        <title>Carbon-negative production of acetone and isopropanol by gas fermentation at industrial pilot scale.</title>
        <authorList>
            <person name="Liew F.E."/>
            <person name="Nogle R."/>
            <person name="Abdalla T."/>
            <person name="Rasor B.J."/>
            <person name="Canter C."/>
            <person name="Jensen R.O."/>
            <person name="Wang L."/>
            <person name="Strutz J."/>
            <person name="Chirania P."/>
            <person name="De Tissera S."/>
            <person name="Mueller A.P."/>
            <person name="Ruan Z."/>
            <person name="Gao A."/>
            <person name="Tran L."/>
            <person name="Engle N.L."/>
            <person name="Bromley J.C."/>
            <person name="Daniell J."/>
            <person name="Conrado R."/>
            <person name="Tschaplinski T.J."/>
            <person name="Giannone R.J."/>
            <person name="Hettich R.L."/>
            <person name="Karim A.S."/>
            <person name="Simpson S.D."/>
            <person name="Brown S.D."/>
            <person name="Leang C."/>
            <person name="Jewett M.C."/>
            <person name="Kopke M."/>
        </authorList>
    </citation>
    <scope>NUCLEOTIDE SEQUENCE</scope>
    <source>
        <strain evidence="2">DJ015</strain>
    </source>
</reference>
<dbReference type="CDD" id="cd00603">
    <property type="entry name" value="IPT_PCSR"/>
    <property type="match status" value="1"/>
</dbReference>
<dbReference type="Proteomes" id="UP001194098">
    <property type="component" value="Unassembled WGS sequence"/>
</dbReference>
<sequence length="317" mass="32561">MFVAVGSNLSIITSTDGENWTSRKYDNATYTLRSVAFINEKFVACGDNGKVFYSDDGTAWTDGSFSGSDVSFYGAAYGNGKYVLVGQENSNYNGFTTTSTDLNTYTTAKPETDLSYFTGIKYANGNFLAIANGANDPYHAFISTSTDGLNWSNTDCNNTSYIFGVDFINTKFRVIGSNGFALTADIPSVSQSAPTVTAISPTSGTASGGTVVTITGTDFTGVTAVKFGSTNATSYTVDSATQITATAPAGSAGTVDITVTTAGGTSSTGSTDQFTYMQTVATPTASISGGAVASGTTVTLSSGTSGATIYYTTNGTT</sequence>
<dbReference type="InterPro" id="IPR013783">
    <property type="entry name" value="Ig-like_fold"/>
</dbReference>
<dbReference type="SUPFAM" id="SSF81296">
    <property type="entry name" value="E set domains"/>
    <property type="match status" value="1"/>
</dbReference>